<name>A0A927BNL7_STRGL</name>
<reference evidence="2" key="1">
    <citation type="journal article" date="2020" name="PLoS ONE">
        <title>Isolation and characterization of Streptomyces bacteriophages and Streptomyces strains encoding biosynthetic arsenals: Streptomyces strains and phages for antibiotic discovery.</title>
        <authorList>
            <person name="Montano E.T."/>
            <person name="Nideffer J.F."/>
            <person name="Brumage L."/>
            <person name="Erb M."/>
            <person name="Derman A.I."/>
            <person name="Davis J.P."/>
            <person name="Estrada E."/>
            <person name="Fu S."/>
            <person name="Le D."/>
            <person name="Vuppala A."/>
            <person name="Tran C."/>
            <person name="Luterstein E."/>
            <person name="Lakkaraju S."/>
            <person name="Panchagnula S."/>
            <person name="Ren C."/>
            <person name="Doan J."/>
            <person name="Tran S."/>
            <person name="Soriano J."/>
            <person name="Fujita Y."/>
            <person name="Gutala P."/>
            <person name="Fujii Q."/>
            <person name="Lee M."/>
            <person name="Bui A."/>
            <person name="Villarreal C."/>
            <person name="Shing S.R."/>
            <person name="Kim S."/>
            <person name="Freeman D."/>
            <person name="Racha V."/>
            <person name="Ho A."/>
            <person name="Kumar P."/>
            <person name="Falah K."/>
            <person name="Dawson T."/>
            <person name="Enustun E."/>
            <person name="Prichard A."/>
            <person name="Gomez A."/>
            <person name="Khanna K."/>
            <person name="Trigg S."/>
            <person name="Fernandez L."/>
            <person name="Pogliano K."/>
            <person name="Pogliano J."/>
        </authorList>
    </citation>
    <scope>NUCLEOTIDE SEQUENCE</scope>
    <source>
        <strain evidence="2">QF2</strain>
    </source>
</reference>
<feature type="region of interest" description="Disordered" evidence="1">
    <location>
        <begin position="1"/>
        <end position="60"/>
    </location>
</feature>
<accession>A0A927BNL7</accession>
<dbReference type="EMBL" id="JACWUS010000005">
    <property type="protein sequence ID" value="MBD2829911.1"/>
    <property type="molecule type" value="Genomic_DNA"/>
</dbReference>
<comment type="caution">
    <text evidence="2">The sequence shown here is derived from an EMBL/GenBank/DDBJ whole genome shotgun (WGS) entry which is preliminary data.</text>
</comment>
<sequence length="258" mass="28100">MWGARGRPPPGTRRLRPPGRSLHQGASHAAHRVDQRGVRRLRGVRGAGPGAHRGRGYSRTTEQDSGFYIRLHHPYAAPDGGGERWAVDYYDDASRELEEYGSEEEAEARYEELVREAAMLLGEDNDGALVRFTATDVDGVPGPLPALPDINTGDVRTLIDVRAEEPVMYLVRTEDGEGGEVELAFGPAAHVSSHRVVLTREEVLETLSLYDGDTVDEWVTASSVPGEDIALLEMLALAARDARVLAADSLFPPAADPR</sequence>
<dbReference type="AlphaFoldDB" id="A0A927BNL7"/>
<protein>
    <submittedName>
        <fullName evidence="2">Uncharacterized protein</fullName>
    </submittedName>
</protein>
<evidence type="ECO:0000313" key="2">
    <source>
        <dbReference type="EMBL" id="MBD2829911.1"/>
    </source>
</evidence>
<proteinExistence type="predicted"/>
<gene>
    <name evidence="2" type="ORF">ID875_21345</name>
</gene>
<organism evidence="2">
    <name type="scientific">Streptomyces globisporus</name>
    <dbReference type="NCBI Taxonomy" id="1908"/>
    <lineage>
        <taxon>Bacteria</taxon>
        <taxon>Bacillati</taxon>
        <taxon>Actinomycetota</taxon>
        <taxon>Actinomycetes</taxon>
        <taxon>Kitasatosporales</taxon>
        <taxon>Streptomycetaceae</taxon>
        <taxon>Streptomyces</taxon>
    </lineage>
</organism>
<evidence type="ECO:0000256" key="1">
    <source>
        <dbReference type="SAM" id="MobiDB-lite"/>
    </source>
</evidence>